<dbReference type="Proteomes" id="UP001189429">
    <property type="component" value="Unassembled WGS sequence"/>
</dbReference>
<evidence type="ECO:0008006" key="4">
    <source>
        <dbReference type="Google" id="ProtNLM"/>
    </source>
</evidence>
<evidence type="ECO:0000256" key="1">
    <source>
        <dbReference type="SAM" id="MobiDB-lite"/>
    </source>
</evidence>
<evidence type="ECO:0000313" key="3">
    <source>
        <dbReference type="Proteomes" id="UP001189429"/>
    </source>
</evidence>
<feature type="non-terminal residue" evidence="2">
    <location>
        <position position="1"/>
    </location>
</feature>
<feature type="compositionally biased region" description="Basic and acidic residues" evidence="1">
    <location>
        <begin position="21"/>
        <end position="42"/>
    </location>
</feature>
<gene>
    <name evidence="2" type="ORF">PCOR1329_LOCUS81167</name>
</gene>
<proteinExistence type="predicted"/>
<accession>A0ABN9XZ88</accession>
<feature type="compositionally biased region" description="Low complexity" evidence="1">
    <location>
        <begin position="44"/>
        <end position="53"/>
    </location>
</feature>
<name>A0ABN9XZ88_9DINO</name>
<reference evidence="2" key="1">
    <citation type="submission" date="2023-10" db="EMBL/GenBank/DDBJ databases">
        <authorList>
            <person name="Chen Y."/>
            <person name="Shah S."/>
            <person name="Dougan E. K."/>
            <person name="Thang M."/>
            <person name="Chan C."/>
        </authorList>
    </citation>
    <scope>NUCLEOTIDE SEQUENCE [LARGE SCALE GENOMIC DNA]</scope>
</reference>
<dbReference type="PANTHER" id="PTHR19446">
    <property type="entry name" value="REVERSE TRANSCRIPTASES"/>
    <property type="match status" value="1"/>
</dbReference>
<organism evidence="2 3">
    <name type="scientific">Prorocentrum cordatum</name>
    <dbReference type="NCBI Taxonomy" id="2364126"/>
    <lineage>
        <taxon>Eukaryota</taxon>
        <taxon>Sar</taxon>
        <taxon>Alveolata</taxon>
        <taxon>Dinophyceae</taxon>
        <taxon>Prorocentrales</taxon>
        <taxon>Prorocentraceae</taxon>
        <taxon>Prorocentrum</taxon>
    </lineage>
</organism>
<keyword evidence="3" id="KW-1185">Reference proteome</keyword>
<feature type="region of interest" description="Disordered" evidence="1">
    <location>
        <begin position="540"/>
        <end position="564"/>
    </location>
</feature>
<protein>
    <recommendedName>
        <fullName evidence="4">Reverse transcriptase domain-containing protein</fullName>
    </recommendedName>
</protein>
<feature type="non-terminal residue" evidence="2">
    <location>
        <position position="789"/>
    </location>
</feature>
<dbReference type="EMBL" id="CAUYUJ010021564">
    <property type="protein sequence ID" value="CAK0905470.1"/>
    <property type="molecule type" value="Genomic_DNA"/>
</dbReference>
<comment type="caution">
    <text evidence="2">The sequence shown here is derived from an EMBL/GenBank/DDBJ whole genome shotgun (WGS) entry which is preliminary data.</text>
</comment>
<feature type="region of interest" description="Disordered" evidence="1">
    <location>
        <begin position="21"/>
        <end position="59"/>
    </location>
</feature>
<evidence type="ECO:0000313" key="2">
    <source>
        <dbReference type="EMBL" id="CAK0905470.1"/>
    </source>
</evidence>
<sequence length="789" mass="87496">EPMAKDFADVKTSIDNVRRDVEGHEGRLNNMEQEIKDLREGRPAASSSTAASSVGPPLRFTGLESAAQSVPSGPKRASDKICVTIGDWDRDTPRDTILNEARALTDTIPDKAEDGVFVPLKRASFLKVRFTSSGRMWAWERSLAGKQIIVRQPHHLGRRSGCSVEKPSEEIRLSIMITRAKKEMTDNLCVQAADLELDYIRGIVRWKQHRFGEMARTTGLMSFKEHVAADISAHTGVNLNLVESQAKVNAANYFAATPREQHDYDAAIFQGAGYWGKTSELEVGEGDICQVTPRVEGQKQMGQHEDSMDELSDLIMIPPPGAHPVVGVDAQMALPPPQADKERWIGDFPVGQRTRRAEILTRLLMQHNRAATNTFAAAASGPTCHCDFKHPPAQIDYVLIPARDIWKVSAELEEIADSAQSDHSAIKLDFTLGTRRRYVWNRGRAPMKGWTCLDKRIQRWSHSTCCADRNPAPFTFLTDAVHLAAAARGRGPPARKAPKLPEGHELIQTLRMLEDIIRICRKIWTANWALQRGLHEAGNPRVRAPRRAQPGPAHNQLANAEGGIEGDPLRIKGLLEREYGNAFRASDGEEPVGVFACPAHFATGGALDIPPFSPEMLREALCDMEAMKAPGVGGVVAEVLQALAWPKHVTQLMKKKKGDKHALKGYRPITLLTTFEKLYSLGLIKKCGHQLTLRSPQHAYRKFHQATDVIFSMRLLVEKAREQNRPIFIMGGDIEAAFDRVSHRSVEETLRRRAEPGPAILAIMRELKASAAIKTGSIQTQPVPRTRGI</sequence>